<feature type="transmembrane region" description="Helical" evidence="1">
    <location>
        <begin position="22"/>
        <end position="41"/>
    </location>
</feature>
<keyword evidence="1" id="KW-1133">Transmembrane helix</keyword>
<dbReference type="EMBL" id="JAIWYP010000002">
    <property type="protein sequence ID" value="KAH3870525.1"/>
    <property type="molecule type" value="Genomic_DNA"/>
</dbReference>
<evidence type="ECO:0000313" key="2">
    <source>
        <dbReference type="EMBL" id="KAH3870525.1"/>
    </source>
</evidence>
<organism evidence="2 3">
    <name type="scientific">Dreissena polymorpha</name>
    <name type="common">Zebra mussel</name>
    <name type="synonym">Mytilus polymorpha</name>
    <dbReference type="NCBI Taxonomy" id="45954"/>
    <lineage>
        <taxon>Eukaryota</taxon>
        <taxon>Metazoa</taxon>
        <taxon>Spiralia</taxon>
        <taxon>Lophotrochozoa</taxon>
        <taxon>Mollusca</taxon>
        <taxon>Bivalvia</taxon>
        <taxon>Autobranchia</taxon>
        <taxon>Heteroconchia</taxon>
        <taxon>Euheterodonta</taxon>
        <taxon>Imparidentia</taxon>
        <taxon>Neoheterodontei</taxon>
        <taxon>Myida</taxon>
        <taxon>Dreissenoidea</taxon>
        <taxon>Dreissenidae</taxon>
        <taxon>Dreissena</taxon>
    </lineage>
</organism>
<sequence length="54" mass="6164">MGTLLFEVSVNASHDATQCNRLVFIIIILANGEVMFVNTLLRHSIFINNFRRTL</sequence>
<comment type="caution">
    <text evidence="2">The sequence shown here is derived from an EMBL/GenBank/DDBJ whole genome shotgun (WGS) entry which is preliminary data.</text>
</comment>
<protein>
    <submittedName>
        <fullName evidence="2">Uncharacterized protein</fullName>
    </submittedName>
</protein>
<reference evidence="2" key="2">
    <citation type="submission" date="2020-11" db="EMBL/GenBank/DDBJ databases">
        <authorList>
            <person name="McCartney M.A."/>
            <person name="Auch B."/>
            <person name="Kono T."/>
            <person name="Mallez S."/>
            <person name="Becker A."/>
            <person name="Gohl D.M."/>
            <person name="Silverstein K.A.T."/>
            <person name="Koren S."/>
            <person name="Bechman K.B."/>
            <person name="Herman A."/>
            <person name="Abrahante J.E."/>
            <person name="Garbe J."/>
        </authorList>
    </citation>
    <scope>NUCLEOTIDE SEQUENCE</scope>
    <source>
        <strain evidence="2">Duluth1</strain>
        <tissue evidence="2">Whole animal</tissue>
    </source>
</reference>
<keyword evidence="1" id="KW-0812">Transmembrane</keyword>
<evidence type="ECO:0000313" key="3">
    <source>
        <dbReference type="Proteomes" id="UP000828390"/>
    </source>
</evidence>
<accession>A0A9D4RLE4</accession>
<proteinExistence type="predicted"/>
<reference evidence="2" key="1">
    <citation type="journal article" date="2019" name="bioRxiv">
        <title>The Genome of the Zebra Mussel, Dreissena polymorpha: A Resource for Invasive Species Research.</title>
        <authorList>
            <person name="McCartney M.A."/>
            <person name="Auch B."/>
            <person name="Kono T."/>
            <person name="Mallez S."/>
            <person name="Zhang Y."/>
            <person name="Obille A."/>
            <person name="Becker A."/>
            <person name="Abrahante J.E."/>
            <person name="Garbe J."/>
            <person name="Badalamenti J.P."/>
            <person name="Herman A."/>
            <person name="Mangelson H."/>
            <person name="Liachko I."/>
            <person name="Sullivan S."/>
            <person name="Sone E.D."/>
            <person name="Koren S."/>
            <person name="Silverstein K.A.T."/>
            <person name="Beckman K.B."/>
            <person name="Gohl D.M."/>
        </authorList>
    </citation>
    <scope>NUCLEOTIDE SEQUENCE</scope>
    <source>
        <strain evidence="2">Duluth1</strain>
        <tissue evidence="2">Whole animal</tissue>
    </source>
</reference>
<name>A0A9D4RLE4_DREPO</name>
<gene>
    <name evidence="2" type="ORF">DPMN_033714</name>
</gene>
<dbReference type="AlphaFoldDB" id="A0A9D4RLE4"/>
<keyword evidence="3" id="KW-1185">Reference proteome</keyword>
<dbReference type="Proteomes" id="UP000828390">
    <property type="component" value="Unassembled WGS sequence"/>
</dbReference>
<keyword evidence="1" id="KW-0472">Membrane</keyword>
<evidence type="ECO:0000256" key="1">
    <source>
        <dbReference type="SAM" id="Phobius"/>
    </source>
</evidence>